<dbReference type="InterPro" id="IPR041414">
    <property type="entry name" value="Raco-like_middle"/>
</dbReference>
<accession>A0A3B0W802</accession>
<dbReference type="Pfam" id="PF00111">
    <property type="entry name" value="Fer2"/>
    <property type="match status" value="1"/>
</dbReference>
<protein>
    <recommendedName>
        <fullName evidence="1">2Fe-2S ferredoxin-type domain-containing protein</fullName>
    </recommendedName>
</protein>
<dbReference type="SUPFAM" id="SSF54292">
    <property type="entry name" value="2Fe-2S ferredoxin-like"/>
    <property type="match status" value="1"/>
</dbReference>
<dbReference type="Pfam" id="PF14574">
    <property type="entry name" value="RACo_C_ter"/>
    <property type="match status" value="1"/>
</dbReference>
<organism evidence="2">
    <name type="scientific">hydrothermal vent metagenome</name>
    <dbReference type="NCBI Taxonomy" id="652676"/>
    <lineage>
        <taxon>unclassified sequences</taxon>
        <taxon>metagenomes</taxon>
        <taxon>ecological metagenomes</taxon>
    </lineage>
</organism>
<dbReference type="InterPro" id="IPR043129">
    <property type="entry name" value="ATPase_NBD"/>
</dbReference>
<dbReference type="EMBL" id="UOEY01000087">
    <property type="protein sequence ID" value="VAW39824.1"/>
    <property type="molecule type" value="Genomic_DNA"/>
</dbReference>
<dbReference type="InterPro" id="IPR027980">
    <property type="entry name" value="RACo_C"/>
</dbReference>
<proteinExistence type="predicted"/>
<dbReference type="InterPro" id="IPR052911">
    <property type="entry name" value="Corrinoid_activation_enz"/>
</dbReference>
<feature type="domain" description="2Fe-2S ferredoxin-type" evidence="1">
    <location>
        <begin position="3"/>
        <end position="96"/>
    </location>
</feature>
<dbReference type="InterPro" id="IPR012675">
    <property type="entry name" value="Beta-grasp_dom_sf"/>
</dbReference>
<reference evidence="2" key="1">
    <citation type="submission" date="2018-06" db="EMBL/GenBank/DDBJ databases">
        <authorList>
            <person name="Zhirakovskaya E."/>
        </authorList>
    </citation>
    <scope>NUCLEOTIDE SEQUENCE</scope>
</reference>
<dbReference type="CDD" id="cd00207">
    <property type="entry name" value="fer2"/>
    <property type="match status" value="1"/>
</dbReference>
<dbReference type="InterPro" id="IPR042259">
    <property type="entry name" value="Raco-like_middle_sf"/>
</dbReference>
<dbReference type="InterPro" id="IPR001041">
    <property type="entry name" value="2Fe-2S_ferredoxin-type"/>
</dbReference>
<dbReference type="PANTHER" id="PTHR42895:SF2">
    <property type="entry name" value="IRON-SULFUR CLUSTER PROTEIN"/>
    <property type="match status" value="1"/>
</dbReference>
<sequence length="596" mass="63018">MKVTVTLLVRGGKISTRARAGQTLAAVIQGAGLDLELPCGGHRDCGACQVHAQGRLSPPTAVELELLGAEKIGQGVRLACKSKIQGEAGIIVPETLQATNILARGTARRTDFNPDISKRLLPPIIPAEGPLLESIKKSLAETGLAAAPELELAGPEKNSAKGVLTAVSRNGTVDLVEHGDTRAECFGLAVDVGTTTLVVALVDLISGRELGTASALNPQVTYGHDVITRITQVKGKQVSLHHLQAILVRELDRLGRELCRRHSLAPARIYEAAVAGNTCMMHLLLGLDPVVLALAPYTSRIKGSISVRATELGFKSLGRAHLYILPPISPFVGGDITAGILAADLAGGPKPTLLIDIGTNGEVVLVTENKTFACSVAAGPAFEGMNIACGMRAQPGAIEAVGIENDGPRLKVIGQGRPRGICGSGLIDVVAQLREKELIDAGGRIAADCAAPSLRPYLRDQNGKRSFLLFADRSRQVYISQQDIRQVQLAKGACRAGINLLLKEAAIGPAAVKRVCVAGAFGYHLKPASLIKIGLLPREWHDRIAFVGNTAKEGALSVLLNQRLRDEAARLGRSVLTVDLVSHPEFDRQFIQAMLF</sequence>
<dbReference type="GO" id="GO:0051536">
    <property type="term" value="F:iron-sulfur cluster binding"/>
    <property type="evidence" value="ECO:0007669"/>
    <property type="project" value="InterPro"/>
</dbReference>
<dbReference type="Pfam" id="PF17651">
    <property type="entry name" value="Raco_middle"/>
    <property type="match status" value="1"/>
</dbReference>
<dbReference type="Gene3D" id="3.30.420.480">
    <property type="entry name" value="Domain of unknown function (DUF4445)"/>
    <property type="match status" value="1"/>
</dbReference>
<dbReference type="InterPro" id="IPR036010">
    <property type="entry name" value="2Fe-2S_ferredoxin-like_sf"/>
</dbReference>
<dbReference type="SUPFAM" id="SSF53067">
    <property type="entry name" value="Actin-like ATPase domain"/>
    <property type="match status" value="1"/>
</dbReference>
<gene>
    <name evidence="2" type="ORF">MNBD_DELTA04-1495</name>
</gene>
<dbReference type="PROSITE" id="PS51085">
    <property type="entry name" value="2FE2S_FER_2"/>
    <property type="match status" value="1"/>
</dbReference>
<evidence type="ECO:0000313" key="2">
    <source>
        <dbReference type="EMBL" id="VAW39824.1"/>
    </source>
</evidence>
<evidence type="ECO:0000259" key="1">
    <source>
        <dbReference type="PROSITE" id="PS51085"/>
    </source>
</evidence>
<dbReference type="AlphaFoldDB" id="A0A3B0W802"/>
<name>A0A3B0W802_9ZZZZ</name>
<dbReference type="PANTHER" id="PTHR42895">
    <property type="entry name" value="IRON-SULFUR CLUSTER-BINDING PROTEIN-RELATED"/>
    <property type="match status" value="1"/>
</dbReference>
<dbReference type="Gene3D" id="3.10.20.30">
    <property type="match status" value="1"/>
</dbReference>